<keyword evidence="2" id="KW-1185">Reference proteome</keyword>
<dbReference type="EMBL" id="CP132482">
    <property type="protein sequence ID" value="WLV78531.1"/>
    <property type="molecule type" value="Genomic_DNA"/>
</dbReference>
<evidence type="ECO:0000313" key="2">
    <source>
        <dbReference type="Proteomes" id="UP001233112"/>
    </source>
</evidence>
<evidence type="ECO:0000313" key="1">
    <source>
        <dbReference type="EMBL" id="WLV78531.1"/>
    </source>
</evidence>
<accession>A0ABY9L459</accession>
<organism evidence="1 2">
    <name type="scientific">Lacticaseibacillus parahuelsenbergensis</name>
    <dbReference type="NCBI Taxonomy" id="3068305"/>
    <lineage>
        <taxon>Bacteria</taxon>
        <taxon>Bacillati</taxon>
        <taxon>Bacillota</taxon>
        <taxon>Bacilli</taxon>
        <taxon>Lactobacillales</taxon>
        <taxon>Lactobacillaceae</taxon>
        <taxon>Lacticaseibacillus</taxon>
    </lineage>
</organism>
<protein>
    <submittedName>
        <fullName evidence="1">DUF1642 domain-containing protein</fullName>
    </submittedName>
</protein>
<sequence length="173" mass="19613">MSELKLYAVKNDEGKYWDFSDNDIFWSLAATRCPTTSGRNLATFTANEHGGHVVTLVEEPEKVVLSEKQAKIVEGANKSQFPASYISDHTGSSYCLEKLLMDAYANGYTVAKEKEYNVKVPHTSFYYWKKLDGGLSVNDFVANDKYDAMKFTEAEIEHYGLQDCEKIWCDSDD</sequence>
<dbReference type="Pfam" id="PF07852">
    <property type="entry name" value="DUF1642"/>
    <property type="match status" value="1"/>
</dbReference>
<dbReference type="RefSeq" id="WP_306387218.1">
    <property type="nucleotide sequence ID" value="NZ_CP132482.1"/>
</dbReference>
<name>A0ABY9L459_9LACO</name>
<dbReference type="Proteomes" id="UP001233112">
    <property type="component" value="Chromosome"/>
</dbReference>
<gene>
    <name evidence="1" type="ORF">LACPH_000496</name>
</gene>
<dbReference type="InterPro" id="IPR012865">
    <property type="entry name" value="DUF1642"/>
</dbReference>
<proteinExistence type="predicted"/>
<reference evidence="1 2" key="1">
    <citation type="submission" date="2023-08" db="EMBL/GenBank/DDBJ databases">
        <authorList>
            <person name="Buchebner-Jance M."/>
        </authorList>
    </citation>
    <scope>NUCLEOTIDE SEQUENCE [LARGE SCALE GENOMIC DNA]</scope>
    <source>
        <strain evidence="1 2">NCIMB 15471</strain>
    </source>
</reference>